<reference evidence="2" key="8">
    <citation type="journal article" date="2005" name="Science">
        <title>Antisense Transcription in the Mammalian Transcriptome.</title>
        <authorList>
            <consortium name="RIKEN Genome Exploration Research Group and Genome Science Group (Genome Network Project Core Group) and the FANTOM Consortium"/>
        </authorList>
    </citation>
    <scope>NUCLEOTIDE SEQUENCE</scope>
    <source>
        <strain evidence="2">C57BL/6J</strain>
        <tissue evidence="2">Testis</tissue>
    </source>
</reference>
<evidence type="ECO:0000313" key="3">
    <source>
        <dbReference type="MGI" id="MGI:1925627"/>
    </source>
</evidence>
<feature type="non-terminal residue" evidence="2">
    <location>
        <position position="1"/>
    </location>
</feature>
<feature type="region of interest" description="Disordered" evidence="1">
    <location>
        <begin position="1"/>
        <end position="30"/>
    </location>
</feature>
<dbReference type="MGI" id="MGI:1925627">
    <property type="gene designation" value="1700016D08Rik"/>
</dbReference>
<evidence type="ECO:0000313" key="2">
    <source>
        <dbReference type="EMBL" id="BAB31457.1"/>
    </source>
</evidence>
<organism evidence="2">
    <name type="scientific">Mus musculus</name>
    <name type="common">Mouse</name>
    <dbReference type="NCBI Taxonomy" id="10090"/>
    <lineage>
        <taxon>Eukaryota</taxon>
        <taxon>Metazoa</taxon>
        <taxon>Chordata</taxon>
        <taxon>Craniata</taxon>
        <taxon>Vertebrata</taxon>
        <taxon>Euteleostomi</taxon>
        <taxon>Mammalia</taxon>
        <taxon>Eutheria</taxon>
        <taxon>Euarchontoglires</taxon>
        <taxon>Glires</taxon>
        <taxon>Rodentia</taxon>
        <taxon>Myomorpha</taxon>
        <taxon>Muroidea</taxon>
        <taxon>Muridae</taxon>
        <taxon>Murinae</taxon>
        <taxon>Mus</taxon>
        <taxon>Mus</taxon>
    </lineage>
</organism>
<name>Q9CU10_MOUSE</name>
<reference evidence="2" key="4">
    <citation type="submission" date="2000-08" db="EMBL/GenBank/DDBJ databases">
        <authorList>
            <person name="Adachi J."/>
            <person name="Aizawa K."/>
            <person name="Akahira S."/>
            <person name="Akimura T."/>
            <person name="Arai A."/>
            <person name="Aono H."/>
            <person name="Arakawa T."/>
            <person name="Bono H."/>
            <person name="Carninci P."/>
            <person name="Fukuda S."/>
            <person name="Fukunishi Y."/>
            <person name="Furuno M."/>
            <person name="Hanagaki T."/>
            <person name="Hara A."/>
            <person name="Hayatsu N."/>
            <person name="Hiramoto K."/>
            <person name="Hiraoka T."/>
            <person name="Hori F."/>
            <person name="Imotani K."/>
            <person name="Ishii Y."/>
            <person name="Itoh M."/>
            <person name="Izawa M."/>
            <person name="Kasukawa T."/>
            <person name="Kato H."/>
            <person name="Kawai J."/>
            <person name="Kojima Y."/>
            <person name="Konno H."/>
            <person name="Kouda M."/>
            <person name="Koya S."/>
            <person name="Kurihara C."/>
            <person name="Matsuyama T."/>
            <person name="Miyazaki A."/>
            <person name="Nishi K."/>
            <person name="Nomura K."/>
            <person name="Numazaki R."/>
            <person name="Ohno M."/>
            <person name="Okazaki Y."/>
            <person name="Okido T."/>
            <person name="Owa C."/>
            <person name="Saito H."/>
            <person name="Saito R."/>
            <person name="Sakai C."/>
            <person name="Sakai K."/>
            <person name="Sano H."/>
            <person name="Sasaki D."/>
            <person name="Shibata K."/>
            <person name="Shibata Y."/>
            <person name="Shinagawa A."/>
            <person name="Shiraki T."/>
            <person name="Sogabe Y."/>
            <person name="Suzuki H."/>
            <person name="Tagami M."/>
            <person name="Tagawa A."/>
            <person name="Takahashi F."/>
            <person name="Tanaka T."/>
            <person name="Tejima Y."/>
            <person name="Toya T."/>
            <person name="Yamamura T."/>
            <person name="Yasunishi A."/>
            <person name="Yoshida K."/>
            <person name="Yoshino M."/>
            <person name="Muramatsu M."/>
            <person name="Hayashizaki Y."/>
        </authorList>
    </citation>
    <scope>NUCLEOTIDE SEQUENCE</scope>
    <source>
        <strain evidence="2">C57BL/6J</strain>
        <tissue evidence="2">Testis</tissue>
    </source>
</reference>
<dbReference type="EMBL" id="AK018837">
    <property type="protein sequence ID" value="BAB31457.1"/>
    <property type="molecule type" value="mRNA"/>
</dbReference>
<feature type="region of interest" description="Disordered" evidence="1">
    <location>
        <begin position="54"/>
        <end position="80"/>
    </location>
</feature>
<reference evidence="2" key="3">
    <citation type="journal article" date="2000" name="Genome Res.">
        <title>RIKEN integrated sequence analysis (RISA) system--384-format sequencing pipeline with 384 multicapillary sequencer.</title>
        <authorList>
            <person name="Shibata K."/>
            <person name="Itoh M."/>
            <person name="Aizawa K."/>
            <person name="Nagaoka S."/>
            <person name="Sasaki N."/>
            <person name="Carninci P."/>
            <person name="Konno H."/>
            <person name="Akiyama J."/>
            <person name="Nishi K."/>
            <person name="Kitsunai T."/>
            <person name="Tashiro H."/>
            <person name="Itoh M."/>
            <person name="Sumi N."/>
            <person name="Ishii Y."/>
            <person name="Nakamura S."/>
            <person name="Hazama M."/>
            <person name="Nishine T."/>
            <person name="Harada A."/>
            <person name="Yamamoto R."/>
            <person name="Matsumoto H."/>
            <person name="Sakaguchi S."/>
            <person name="Ikegami T."/>
            <person name="Kashiwagi K."/>
            <person name="Fujiwake S."/>
            <person name="Inoue K."/>
            <person name="Togawa Y."/>
            <person name="Izawa M."/>
            <person name="Ohara E."/>
            <person name="Watahiki M."/>
            <person name="Yoneda Y."/>
            <person name="Ishikawa T."/>
            <person name="Ozawa K."/>
            <person name="Tanaka T."/>
            <person name="Matsuura S."/>
            <person name="Kawai J."/>
            <person name="Okazaki Y."/>
            <person name="Muramatsu M."/>
            <person name="Inoue Y."/>
            <person name="Kira A."/>
            <person name="Hayashizaki Y."/>
        </authorList>
    </citation>
    <scope>NUCLEOTIDE SEQUENCE</scope>
    <source>
        <strain evidence="2">C57BL/6J</strain>
        <tissue evidence="2">Testis</tissue>
    </source>
</reference>
<dbReference type="AlphaFoldDB" id="Q9CU10"/>
<evidence type="ECO:0000256" key="1">
    <source>
        <dbReference type="SAM" id="MobiDB-lite"/>
    </source>
</evidence>
<reference evidence="2" key="2">
    <citation type="journal article" date="2000" name="Genome Res.">
        <title>Normalization and subtraction of cap-trapper-selected cDNAs to prepare full-length cDNA libraries for rapid discovery of new genes.</title>
        <authorList>
            <person name="Carninci P."/>
            <person name="Shibata Y."/>
            <person name="Hayatsu N."/>
            <person name="Sugahara Y."/>
            <person name="Shibata K."/>
            <person name="Itoh M."/>
            <person name="Konno H."/>
            <person name="Okazaki Y."/>
            <person name="Muramatsu M."/>
            <person name="Hayashizaki Y."/>
        </authorList>
    </citation>
    <scope>NUCLEOTIDE SEQUENCE</scope>
    <source>
        <strain evidence="2">C57BL/6J</strain>
        <tissue evidence="2">Testis</tissue>
    </source>
</reference>
<reference evidence="2" key="1">
    <citation type="journal article" date="1999" name="Methods Enzymol.">
        <title>High-efficiency full-length cDNA cloning.</title>
        <authorList>
            <person name="Carninci P."/>
            <person name="Hayashizaki Y."/>
        </authorList>
    </citation>
    <scope>NUCLEOTIDE SEQUENCE</scope>
    <source>
        <strain evidence="2">C57BL/6J</strain>
        <tissue evidence="2">Testis</tissue>
    </source>
</reference>
<reference evidence="2" key="6">
    <citation type="journal article" date="2002" name="Nature">
        <title>Analysis of the mouse transcriptome based on functional annotation of 60,770 full-length cDNAs.</title>
        <authorList>
            <consortium name="The FANTOM Consortium and the RIKEN Genome Exploration Research Group Phase I and II Team"/>
        </authorList>
    </citation>
    <scope>NUCLEOTIDE SEQUENCE</scope>
    <source>
        <strain evidence="2">C57BL/6J</strain>
        <tissue evidence="2">Testis</tissue>
    </source>
</reference>
<accession>Q9CU10</accession>
<dbReference type="AGR" id="MGI:1925627"/>
<protein>
    <submittedName>
        <fullName evidence="2">Uncharacterized protein</fullName>
    </submittedName>
</protein>
<reference evidence="2" key="7">
    <citation type="journal article" date="2005" name="Science">
        <title>The Transcriptional Landscape of the Mammalian Genome.</title>
        <authorList>
            <consortium name="The FANTOM Consortium"/>
            <consortium name="Riken Genome Exploration Research Group and Genome Science Group (Genome Network Project Core Group)"/>
        </authorList>
    </citation>
    <scope>NUCLEOTIDE SEQUENCE</scope>
    <source>
        <strain evidence="2">C57BL/6J</strain>
        <tissue evidence="2">Testis</tissue>
    </source>
</reference>
<reference evidence="2" key="5">
    <citation type="journal article" date="2001" name="Nature">
        <title>Functional annotation of a full-length mouse cDNA collection.</title>
        <authorList>
            <consortium name="The RIKEN Genome Exploration Research Group Phase II Team and the FANTOM Consortium"/>
        </authorList>
    </citation>
    <scope>NUCLEOTIDE SEQUENCE</scope>
    <source>
        <strain evidence="2">C57BL/6J</strain>
        <tissue evidence="2">Testis</tissue>
    </source>
</reference>
<proteinExistence type="evidence at transcript level"/>
<sequence>ILGSPRESRVQPYCGGRGKTWRSGPQESTGAPLPVSVEFAGPALSGLYSNAQRPWTACGPGQTGQEAKRGGERKRRTQNNRWRQAPCELRNVIVFQRALLALVPLELSLPH</sequence>
<gene>
    <name evidence="3" type="primary">1700016D08Rik</name>
</gene>